<gene>
    <name evidence="2" type="ORF">C7H61_01720</name>
</gene>
<reference evidence="2 3" key="1">
    <citation type="submission" date="2018-03" db="EMBL/GenBank/DDBJ databases">
        <title>Mesoflavibacter sp. HG37 and Mesoflavibacter sp. HG96 sp.nov., two marine bacteria isolated from seawater of Western Pacific Ocean.</title>
        <authorList>
            <person name="Cheng H."/>
            <person name="Wu Y.-H."/>
            <person name="Guo L.-L."/>
            <person name="Xu X.-W."/>
        </authorList>
    </citation>
    <scope>NUCLEOTIDE SEQUENCE [LARGE SCALE GENOMIC DNA]</scope>
    <source>
        <strain evidence="2 3">KCTC 42117</strain>
    </source>
</reference>
<keyword evidence="1" id="KW-0732">Signal</keyword>
<dbReference type="EMBL" id="PXOT01000014">
    <property type="protein sequence ID" value="PSG93917.1"/>
    <property type="molecule type" value="Genomic_DNA"/>
</dbReference>
<dbReference type="RefSeq" id="WP_106676599.1">
    <property type="nucleotide sequence ID" value="NZ_JACHWV010000006.1"/>
</dbReference>
<evidence type="ECO:0000313" key="3">
    <source>
        <dbReference type="Proteomes" id="UP000238430"/>
    </source>
</evidence>
<proteinExistence type="predicted"/>
<evidence type="ECO:0000313" key="2">
    <source>
        <dbReference type="EMBL" id="PSG93917.1"/>
    </source>
</evidence>
<sequence length="376" mass="43429">MFKKLLIVIVFLTFQNTFANTNPILVTESTISLNFDETEELFFSFAEGDIIVFDFEMLKGKNLKEIEVYELPNNKIFSEFKAEKFSKKQIHIRNKGLYKFKFYSSSLTKRVCKVKIYRIPANESTKDFNTNWKWETIRDTIYTPYTVDSITGYNTIKYKEKVRELVKTESVEDILFNKSQRVHSYYNENRSSTFLRVDLPNPISTELKEEKVIAWAYWIGVGQEAQQAYQENAKSVGKLANGITSMYGTPLAGLAVGTITELLIPKTGEDVFYTFIPDHENAVKFVNGEQYLQFDTGKGIAAYGKNSNRTQGTFYIGLHNDNQLQGIDVDVKVVAVKEVKTYEFVEYDREKQEPITVTLNKTRMNVKETKIRVPVE</sequence>
<protein>
    <submittedName>
        <fullName evidence="2">Uncharacterized protein</fullName>
    </submittedName>
</protein>
<name>A0A2T1NM01_9FLAO</name>
<feature type="signal peptide" evidence="1">
    <location>
        <begin position="1"/>
        <end position="19"/>
    </location>
</feature>
<organism evidence="2 3">
    <name type="scientific">Mesoflavibacter zeaxanthinifaciens subsp. sabulilitoris</name>
    <dbReference type="NCBI Taxonomy" id="1520893"/>
    <lineage>
        <taxon>Bacteria</taxon>
        <taxon>Pseudomonadati</taxon>
        <taxon>Bacteroidota</taxon>
        <taxon>Flavobacteriia</taxon>
        <taxon>Flavobacteriales</taxon>
        <taxon>Flavobacteriaceae</taxon>
        <taxon>Mesoflavibacter</taxon>
    </lineage>
</organism>
<dbReference type="OrthoDB" id="926208at2"/>
<comment type="caution">
    <text evidence="2">The sequence shown here is derived from an EMBL/GenBank/DDBJ whole genome shotgun (WGS) entry which is preliminary data.</text>
</comment>
<accession>A0A2T1NM01</accession>
<evidence type="ECO:0000256" key="1">
    <source>
        <dbReference type="SAM" id="SignalP"/>
    </source>
</evidence>
<dbReference type="AlphaFoldDB" id="A0A2T1NM01"/>
<keyword evidence="3" id="KW-1185">Reference proteome</keyword>
<feature type="chain" id="PRO_5015550115" evidence="1">
    <location>
        <begin position="20"/>
        <end position="376"/>
    </location>
</feature>
<dbReference type="Proteomes" id="UP000238430">
    <property type="component" value="Unassembled WGS sequence"/>
</dbReference>